<evidence type="ECO:0000256" key="2">
    <source>
        <dbReference type="ARBA" id="ARBA00023136"/>
    </source>
</evidence>
<dbReference type="AlphaFoldDB" id="A0A7I8WD56"/>
<dbReference type="Proteomes" id="UP000549394">
    <property type="component" value="Unassembled WGS sequence"/>
</dbReference>
<dbReference type="InterPro" id="IPR031148">
    <property type="entry name" value="Plexin"/>
</dbReference>
<protein>
    <submittedName>
        <fullName evidence="6">DgyrCDS14163</fullName>
    </submittedName>
</protein>
<evidence type="ECO:0000313" key="6">
    <source>
        <dbReference type="EMBL" id="CAD5125983.1"/>
    </source>
</evidence>
<dbReference type="OrthoDB" id="6154140at2759"/>
<organism evidence="6 7">
    <name type="scientific">Dimorphilus gyrociliatus</name>
    <dbReference type="NCBI Taxonomy" id="2664684"/>
    <lineage>
        <taxon>Eukaryota</taxon>
        <taxon>Metazoa</taxon>
        <taxon>Spiralia</taxon>
        <taxon>Lophotrochozoa</taxon>
        <taxon>Annelida</taxon>
        <taxon>Polychaeta</taxon>
        <taxon>Polychaeta incertae sedis</taxon>
        <taxon>Dinophilidae</taxon>
        <taxon>Dimorphilus</taxon>
    </lineage>
</organism>
<dbReference type="InterPro" id="IPR016201">
    <property type="entry name" value="PSI"/>
</dbReference>
<gene>
    <name evidence="6" type="ORF">DGYR_LOCUS13274</name>
</gene>
<evidence type="ECO:0000313" key="7">
    <source>
        <dbReference type="Proteomes" id="UP000549394"/>
    </source>
</evidence>
<dbReference type="SMART" id="SM00423">
    <property type="entry name" value="PSI"/>
    <property type="match status" value="1"/>
</dbReference>
<dbReference type="InterPro" id="IPR002165">
    <property type="entry name" value="Plexin_repeat"/>
</dbReference>
<dbReference type="SUPFAM" id="SSF103575">
    <property type="entry name" value="Plexin repeat"/>
    <property type="match status" value="1"/>
</dbReference>
<feature type="domain" description="PSI" evidence="5">
    <location>
        <begin position="8"/>
        <end position="60"/>
    </location>
</feature>
<dbReference type="GO" id="GO:0002116">
    <property type="term" value="C:semaphorin receptor complex"/>
    <property type="evidence" value="ECO:0007669"/>
    <property type="project" value="TreeGrafter"/>
</dbReference>
<dbReference type="GO" id="GO:0017154">
    <property type="term" value="F:semaphorin receptor activity"/>
    <property type="evidence" value="ECO:0007669"/>
    <property type="project" value="InterPro"/>
</dbReference>
<accession>A0A7I8WD56</accession>
<dbReference type="Gene3D" id="2.60.40.10">
    <property type="entry name" value="Immunoglobulins"/>
    <property type="match status" value="1"/>
</dbReference>
<keyword evidence="7" id="KW-1185">Reference proteome</keyword>
<name>A0A7I8WD56_9ANNE</name>
<dbReference type="PANTHER" id="PTHR22625:SF70">
    <property type="entry name" value="PLEXIN A, ISOFORM A"/>
    <property type="match status" value="1"/>
</dbReference>
<reference evidence="6 7" key="1">
    <citation type="submission" date="2020-08" db="EMBL/GenBank/DDBJ databases">
        <authorList>
            <person name="Hejnol A."/>
        </authorList>
    </citation>
    <scope>NUCLEOTIDE SEQUENCE [LARGE SCALE GENOMIC DNA]</scope>
</reference>
<evidence type="ECO:0000259" key="5">
    <source>
        <dbReference type="SMART" id="SM00423"/>
    </source>
</evidence>
<proteinExistence type="predicted"/>
<comment type="caution">
    <text evidence="6">The sequence shown here is derived from an EMBL/GenBank/DDBJ whole genome shotgun (WGS) entry which is preliminary data.</text>
</comment>
<evidence type="ECO:0000256" key="3">
    <source>
        <dbReference type="ARBA" id="ARBA00023180"/>
    </source>
</evidence>
<feature type="region of interest" description="Disordered" evidence="4">
    <location>
        <begin position="99"/>
        <end position="137"/>
    </location>
</feature>
<dbReference type="PANTHER" id="PTHR22625">
    <property type="entry name" value="PLEXIN"/>
    <property type="match status" value="1"/>
</dbReference>
<dbReference type="Pfam" id="PF17960">
    <property type="entry name" value="TIG_plexin"/>
    <property type="match status" value="1"/>
</dbReference>
<keyword evidence="3" id="KW-0325">Glycoprotein</keyword>
<keyword evidence="2" id="KW-0472">Membrane</keyword>
<feature type="compositionally biased region" description="Polar residues" evidence="4">
    <location>
        <begin position="104"/>
        <end position="121"/>
    </location>
</feature>
<sequence length="137" mass="15332">MFKIETQKCSQYDSCQTCLESNDPFCGWCSLENKCSVRSKCLNNDDETRWLSSHGDARCSKIISMLPSKIQKGQSVKIKLEVENLPNVRNETYKCVFRDASDPKSPSRQTVAEKNGKSVSCLTPEPNLMPDFPTGSG</sequence>
<evidence type="ECO:0000256" key="1">
    <source>
        <dbReference type="ARBA" id="ARBA00004370"/>
    </source>
</evidence>
<dbReference type="GO" id="GO:0005886">
    <property type="term" value="C:plasma membrane"/>
    <property type="evidence" value="ECO:0007669"/>
    <property type="project" value="TreeGrafter"/>
</dbReference>
<dbReference type="EMBL" id="CAJFCJ010000030">
    <property type="protein sequence ID" value="CAD5125983.1"/>
    <property type="molecule type" value="Genomic_DNA"/>
</dbReference>
<evidence type="ECO:0000256" key="4">
    <source>
        <dbReference type="SAM" id="MobiDB-lite"/>
    </source>
</evidence>
<dbReference type="InterPro" id="IPR041019">
    <property type="entry name" value="TIG1_plexin"/>
</dbReference>
<dbReference type="InterPro" id="IPR013783">
    <property type="entry name" value="Ig-like_fold"/>
</dbReference>
<dbReference type="GO" id="GO:0030334">
    <property type="term" value="P:regulation of cell migration"/>
    <property type="evidence" value="ECO:0007669"/>
    <property type="project" value="TreeGrafter"/>
</dbReference>
<dbReference type="Pfam" id="PF01437">
    <property type="entry name" value="PSI"/>
    <property type="match status" value="1"/>
</dbReference>
<comment type="subcellular location">
    <subcellularLocation>
        <location evidence="1">Membrane</location>
    </subcellularLocation>
</comment>